<accession>A0A1G2BUR0</accession>
<gene>
    <name evidence="9" type="ORF">A3H70_01835</name>
</gene>
<dbReference type="CDD" id="cd10434">
    <property type="entry name" value="GIY-YIG_UvrC_Cho"/>
    <property type="match status" value="1"/>
</dbReference>
<organism evidence="9 10">
    <name type="scientific">Candidatus Komeilibacteria bacterium RIFCSPLOWO2_02_FULL_48_11</name>
    <dbReference type="NCBI Taxonomy" id="1798553"/>
    <lineage>
        <taxon>Bacteria</taxon>
        <taxon>Candidatus Komeiliibacteriota</taxon>
    </lineage>
</organism>
<dbReference type="PANTHER" id="PTHR30562">
    <property type="entry name" value="UVRC/OXIDOREDUCTASE"/>
    <property type="match status" value="1"/>
</dbReference>
<dbReference type="SMART" id="SM00465">
    <property type="entry name" value="GIYc"/>
    <property type="match status" value="1"/>
</dbReference>
<dbReference type="PROSITE" id="PS50164">
    <property type="entry name" value="GIY_YIG"/>
    <property type="match status" value="1"/>
</dbReference>
<dbReference type="SUPFAM" id="SSF82771">
    <property type="entry name" value="GIY-YIG endonuclease"/>
    <property type="match status" value="1"/>
</dbReference>
<evidence type="ECO:0000256" key="5">
    <source>
        <dbReference type="ARBA" id="ARBA00023204"/>
    </source>
</evidence>
<dbReference type="GO" id="GO:0006289">
    <property type="term" value="P:nucleotide-excision repair"/>
    <property type="evidence" value="ECO:0007669"/>
    <property type="project" value="InterPro"/>
</dbReference>
<dbReference type="InterPro" id="IPR001162">
    <property type="entry name" value="UvrC_RNase_H_dom"/>
</dbReference>
<keyword evidence="5" id="KW-0234">DNA repair</keyword>
<dbReference type="EMBL" id="MHKO01000013">
    <property type="protein sequence ID" value="OGY92821.1"/>
    <property type="molecule type" value="Genomic_DNA"/>
</dbReference>
<dbReference type="PANTHER" id="PTHR30562:SF1">
    <property type="entry name" value="UVRABC SYSTEM PROTEIN C"/>
    <property type="match status" value="1"/>
</dbReference>
<dbReference type="PROSITE" id="PS50151">
    <property type="entry name" value="UVR"/>
    <property type="match status" value="1"/>
</dbReference>
<dbReference type="InterPro" id="IPR036876">
    <property type="entry name" value="UVR_dom_sf"/>
</dbReference>
<dbReference type="InterPro" id="IPR050066">
    <property type="entry name" value="UvrABC_protein_C"/>
</dbReference>
<dbReference type="GO" id="GO:0009380">
    <property type="term" value="C:excinuclease repair complex"/>
    <property type="evidence" value="ECO:0007669"/>
    <property type="project" value="TreeGrafter"/>
</dbReference>
<dbReference type="STRING" id="1798553.A3H70_01835"/>
<keyword evidence="4" id="KW-0267">Excision nuclease</keyword>
<keyword evidence="3" id="KW-0228">DNA excision</keyword>
<evidence type="ECO:0000256" key="1">
    <source>
        <dbReference type="ARBA" id="ARBA00022490"/>
    </source>
</evidence>
<reference evidence="9 10" key="1">
    <citation type="journal article" date="2016" name="Nat. Commun.">
        <title>Thousands of microbial genomes shed light on interconnected biogeochemical processes in an aquifer system.</title>
        <authorList>
            <person name="Anantharaman K."/>
            <person name="Brown C.T."/>
            <person name="Hug L.A."/>
            <person name="Sharon I."/>
            <person name="Castelle C.J."/>
            <person name="Probst A.J."/>
            <person name="Thomas B.C."/>
            <person name="Singh A."/>
            <person name="Wilkins M.J."/>
            <person name="Karaoz U."/>
            <person name="Brodie E.L."/>
            <person name="Williams K.H."/>
            <person name="Hubbard S.S."/>
            <person name="Banfield J.F."/>
        </authorList>
    </citation>
    <scope>NUCLEOTIDE SEQUENCE [LARGE SCALE GENOMIC DNA]</scope>
</reference>
<dbReference type="GO" id="GO:0009381">
    <property type="term" value="F:excinuclease ABC activity"/>
    <property type="evidence" value="ECO:0007669"/>
    <property type="project" value="InterPro"/>
</dbReference>
<dbReference type="PROSITE" id="PS50165">
    <property type="entry name" value="UVRC"/>
    <property type="match status" value="1"/>
</dbReference>
<keyword evidence="1" id="KW-0963">Cytoplasm</keyword>
<evidence type="ECO:0000259" key="7">
    <source>
        <dbReference type="PROSITE" id="PS50164"/>
    </source>
</evidence>
<dbReference type="Pfam" id="PF01541">
    <property type="entry name" value="GIY-YIG"/>
    <property type="match status" value="1"/>
</dbReference>
<comment type="caution">
    <text evidence="9">The sequence shown here is derived from an EMBL/GenBank/DDBJ whole genome shotgun (WGS) entry which is preliminary data.</text>
</comment>
<protein>
    <recommendedName>
        <fullName evidence="11">Excinuclease ABC subunit C</fullName>
    </recommendedName>
</protein>
<proteinExistence type="predicted"/>
<feature type="domain" description="UvrC family homology region profile" evidence="8">
    <location>
        <begin position="227"/>
        <end position="356"/>
    </location>
</feature>
<dbReference type="InterPro" id="IPR047296">
    <property type="entry name" value="GIY-YIG_UvrC_Cho"/>
</dbReference>
<dbReference type="Pfam" id="PF02151">
    <property type="entry name" value="UVR"/>
    <property type="match status" value="1"/>
</dbReference>
<evidence type="ECO:0000256" key="3">
    <source>
        <dbReference type="ARBA" id="ARBA00022769"/>
    </source>
</evidence>
<name>A0A1G2BUR0_9BACT</name>
<evidence type="ECO:0008006" key="11">
    <source>
        <dbReference type="Google" id="ProtNLM"/>
    </source>
</evidence>
<sequence length="445" mass="51233">MNIQETIKKLPLSPGIYIFKDKAGVVLYVGKAKNLRARVRSYFNKTTELSLAKQDMVRRIADIETVPAPTENEALILEAMRIKKHKPPYNIVLKDDKDYSFIKIDYKEEYPTVTIIRRPRIGKGGKRQPKFFGPFTSAYALNENLRFLRRIFPYRKRAKNPTKFEYDLLKKRSIGPVPQTRGEYLAMIKRLEKIIDGHTASVKRDLKKRMQALARDKQYEIAAKIRDQIRWLDIFVNHQKVVSAKEYLEQSVSLSASLSQLQAALGLKELPKRIEGYDIANIQGQWSVGSMVVFTNAEPDKNEYRKFKIRTVAGTNDFAMLAEVLKRRFAKTGWPKPDLVLLDGGKGQLSTVLQALLSRHPERSEGSRGLSMRFFADAQNDGLTPHQFISLAKRAEEVFQGKELKQINLSPVSPASRLLQRIRDEAHRFAQRYYHTLHSKSIKRT</sequence>
<dbReference type="Pfam" id="PF08459">
    <property type="entry name" value="UvrC_RNaseH_dom"/>
    <property type="match status" value="1"/>
</dbReference>
<evidence type="ECO:0000313" key="10">
    <source>
        <dbReference type="Proteomes" id="UP000178109"/>
    </source>
</evidence>
<dbReference type="SUPFAM" id="SSF46600">
    <property type="entry name" value="C-terminal UvrC-binding domain of UvrB"/>
    <property type="match status" value="1"/>
</dbReference>
<evidence type="ECO:0000256" key="4">
    <source>
        <dbReference type="ARBA" id="ARBA00022881"/>
    </source>
</evidence>
<feature type="domain" description="GIY-YIG" evidence="7">
    <location>
        <begin position="12"/>
        <end position="91"/>
    </location>
</feature>
<dbReference type="AlphaFoldDB" id="A0A1G2BUR0"/>
<feature type="domain" description="UVR" evidence="6">
    <location>
        <begin position="200"/>
        <end position="235"/>
    </location>
</feature>
<dbReference type="Gene3D" id="3.30.420.340">
    <property type="entry name" value="UvrC, RNAse H endonuclease domain"/>
    <property type="match status" value="1"/>
</dbReference>
<keyword evidence="2" id="KW-0227">DNA damage</keyword>
<evidence type="ECO:0000313" key="9">
    <source>
        <dbReference type="EMBL" id="OGY92821.1"/>
    </source>
</evidence>
<dbReference type="Proteomes" id="UP000178109">
    <property type="component" value="Unassembled WGS sequence"/>
</dbReference>
<dbReference type="FunFam" id="3.40.1440.10:FF:000001">
    <property type="entry name" value="UvrABC system protein C"/>
    <property type="match status" value="1"/>
</dbReference>
<dbReference type="InterPro" id="IPR000305">
    <property type="entry name" value="GIY-YIG_endonuc"/>
</dbReference>
<dbReference type="InterPro" id="IPR038476">
    <property type="entry name" value="UvrC_RNase_H_dom_sf"/>
</dbReference>
<evidence type="ECO:0000259" key="8">
    <source>
        <dbReference type="PROSITE" id="PS50165"/>
    </source>
</evidence>
<dbReference type="Gene3D" id="4.10.860.10">
    <property type="entry name" value="UVR domain"/>
    <property type="match status" value="1"/>
</dbReference>
<evidence type="ECO:0000256" key="2">
    <source>
        <dbReference type="ARBA" id="ARBA00022763"/>
    </source>
</evidence>
<evidence type="ECO:0000259" key="6">
    <source>
        <dbReference type="PROSITE" id="PS50151"/>
    </source>
</evidence>
<dbReference type="Gene3D" id="3.40.1440.10">
    <property type="entry name" value="GIY-YIG endonuclease"/>
    <property type="match status" value="1"/>
</dbReference>
<dbReference type="InterPro" id="IPR035901">
    <property type="entry name" value="GIY-YIG_endonuc_sf"/>
</dbReference>
<dbReference type="InterPro" id="IPR001943">
    <property type="entry name" value="UVR_dom"/>
</dbReference>